<keyword evidence="3" id="KW-1185">Reference proteome</keyword>
<feature type="non-terminal residue" evidence="2">
    <location>
        <position position="1"/>
    </location>
</feature>
<evidence type="ECO:0000256" key="1">
    <source>
        <dbReference type="SAM" id="MobiDB-lite"/>
    </source>
</evidence>
<dbReference type="EMBL" id="AGNL01001083">
    <property type="protein sequence ID" value="EJK77275.1"/>
    <property type="molecule type" value="Genomic_DNA"/>
</dbReference>
<dbReference type="AlphaFoldDB" id="K0TI92"/>
<protein>
    <submittedName>
        <fullName evidence="2">Uncharacterized protein</fullName>
    </submittedName>
</protein>
<name>K0TI92_THAOC</name>
<accession>K0TI92</accession>
<gene>
    <name evidence="2" type="ORF">THAOC_00900</name>
</gene>
<reference evidence="2 3" key="1">
    <citation type="journal article" date="2012" name="Genome Biol.">
        <title>Genome and low-iron response of an oceanic diatom adapted to chronic iron limitation.</title>
        <authorList>
            <person name="Lommer M."/>
            <person name="Specht M."/>
            <person name="Roy A.S."/>
            <person name="Kraemer L."/>
            <person name="Andreson R."/>
            <person name="Gutowska M.A."/>
            <person name="Wolf J."/>
            <person name="Bergner S.V."/>
            <person name="Schilhabel M.B."/>
            <person name="Klostermeier U.C."/>
            <person name="Beiko R.G."/>
            <person name="Rosenstiel P."/>
            <person name="Hippler M."/>
            <person name="Laroche J."/>
        </authorList>
    </citation>
    <scope>NUCLEOTIDE SEQUENCE [LARGE SCALE GENOMIC DNA]</scope>
    <source>
        <strain evidence="2 3">CCMP1005</strain>
    </source>
</reference>
<dbReference type="Proteomes" id="UP000266841">
    <property type="component" value="Unassembled WGS sequence"/>
</dbReference>
<sequence length="67" mass="7452">TYVLRTRTPRSPRTGDEAGGITRTGGGAIRARSHDRRKSTNDVPNGRAIWRYLLGADATKTSRIKWV</sequence>
<comment type="caution">
    <text evidence="2">The sequence shown here is derived from an EMBL/GenBank/DDBJ whole genome shotgun (WGS) entry which is preliminary data.</text>
</comment>
<evidence type="ECO:0000313" key="2">
    <source>
        <dbReference type="EMBL" id="EJK77275.1"/>
    </source>
</evidence>
<feature type="region of interest" description="Disordered" evidence="1">
    <location>
        <begin position="1"/>
        <end position="43"/>
    </location>
</feature>
<organism evidence="2 3">
    <name type="scientific">Thalassiosira oceanica</name>
    <name type="common">Marine diatom</name>
    <dbReference type="NCBI Taxonomy" id="159749"/>
    <lineage>
        <taxon>Eukaryota</taxon>
        <taxon>Sar</taxon>
        <taxon>Stramenopiles</taxon>
        <taxon>Ochrophyta</taxon>
        <taxon>Bacillariophyta</taxon>
        <taxon>Coscinodiscophyceae</taxon>
        <taxon>Thalassiosirophycidae</taxon>
        <taxon>Thalassiosirales</taxon>
        <taxon>Thalassiosiraceae</taxon>
        <taxon>Thalassiosira</taxon>
    </lineage>
</organism>
<proteinExistence type="predicted"/>
<evidence type="ECO:0000313" key="3">
    <source>
        <dbReference type="Proteomes" id="UP000266841"/>
    </source>
</evidence>